<evidence type="ECO:0000313" key="3">
    <source>
        <dbReference type="EMBL" id="AUV80795.1"/>
    </source>
</evidence>
<protein>
    <recommendedName>
        <fullName evidence="2">DUF1468 domain-containing protein</fullName>
    </recommendedName>
</protein>
<feature type="transmembrane region" description="Helical" evidence="1">
    <location>
        <begin position="12"/>
        <end position="33"/>
    </location>
</feature>
<dbReference type="Pfam" id="PF07331">
    <property type="entry name" value="TctB"/>
    <property type="match status" value="1"/>
</dbReference>
<keyword evidence="1" id="KW-0472">Membrane</keyword>
<feature type="transmembrane region" description="Helical" evidence="1">
    <location>
        <begin position="147"/>
        <end position="167"/>
    </location>
</feature>
<feature type="domain" description="DUF1468" evidence="2">
    <location>
        <begin position="14"/>
        <end position="170"/>
    </location>
</feature>
<dbReference type="RefSeq" id="WP_103424482.1">
    <property type="nucleotide sequence ID" value="NZ_CP026309.1"/>
</dbReference>
<dbReference type="Proteomes" id="UP000236584">
    <property type="component" value="Chromosome"/>
</dbReference>
<evidence type="ECO:0000256" key="1">
    <source>
        <dbReference type="SAM" id="Phobius"/>
    </source>
</evidence>
<name>A0A2I8VFV1_9EURY</name>
<feature type="transmembrane region" description="Helical" evidence="1">
    <location>
        <begin position="106"/>
        <end position="135"/>
    </location>
</feature>
<proteinExistence type="predicted"/>
<evidence type="ECO:0000313" key="4">
    <source>
        <dbReference type="Proteomes" id="UP000236584"/>
    </source>
</evidence>
<dbReference type="GeneID" id="35591076"/>
<dbReference type="AlphaFoldDB" id="A0A2I8VFV1"/>
<organism evidence="3 4">
    <name type="scientific">Salinigranum rubrum</name>
    <dbReference type="NCBI Taxonomy" id="755307"/>
    <lineage>
        <taxon>Archaea</taxon>
        <taxon>Methanobacteriati</taxon>
        <taxon>Methanobacteriota</taxon>
        <taxon>Stenosarchaea group</taxon>
        <taxon>Halobacteria</taxon>
        <taxon>Halobacteriales</taxon>
        <taxon>Haloferacaceae</taxon>
        <taxon>Salinigranum</taxon>
    </lineage>
</organism>
<evidence type="ECO:0000259" key="2">
    <source>
        <dbReference type="Pfam" id="PF07331"/>
    </source>
</evidence>
<accession>A0A2I8VFV1</accession>
<gene>
    <name evidence="3" type="ORF">C2R22_03265</name>
</gene>
<keyword evidence="1" id="KW-1133">Transmembrane helix</keyword>
<keyword evidence="1" id="KW-0812">Transmembrane</keyword>
<feature type="transmembrane region" description="Helical" evidence="1">
    <location>
        <begin position="39"/>
        <end position="57"/>
    </location>
</feature>
<dbReference type="InterPro" id="IPR009936">
    <property type="entry name" value="DUF1468"/>
</dbReference>
<reference evidence="3 4" key="1">
    <citation type="submission" date="2018-01" db="EMBL/GenBank/DDBJ databases">
        <title>Complete genome sequence of Salinigranum rubrum GX10T, an extremely halophilic archaeon isolated from a marine solar saltern.</title>
        <authorList>
            <person name="Han S."/>
        </authorList>
    </citation>
    <scope>NUCLEOTIDE SEQUENCE [LARGE SCALE GENOMIC DNA]</scope>
    <source>
        <strain evidence="3 4">GX10</strain>
    </source>
</reference>
<dbReference type="KEGG" id="srub:C2R22_03265"/>
<keyword evidence="4" id="KW-1185">Reference proteome</keyword>
<sequence length="179" mass="19955">MLEKVREDPYEFLFLAVVAITVITAYIETTTFLEMSAVVPQFILYLVGATLIGIMIMKFRGDQIKEKLGLSDVSAGFDLGTDDEGEDDSDLEGLYDLNTVGVAKEFVWLIVYVVGVVFVGFFTVSAAFCIVYVLVNETSELKRRIPLALGWTAIILGVLYLLFVEFLQVSSVWRLGFLP</sequence>
<dbReference type="EMBL" id="CP026309">
    <property type="protein sequence ID" value="AUV80795.1"/>
    <property type="molecule type" value="Genomic_DNA"/>
</dbReference>